<evidence type="ECO:0000256" key="4">
    <source>
        <dbReference type="SAM" id="Coils"/>
    </source>
</evidence>
<evidence type="ECO:0000256" key="1">
    <source>
        <dbReference type="ARBA" id="ARBA00022771"/>
    </source>
</evidence>
<keyword evidence="2" id="KW-0862">Zinc</keyword>
<feature type="coiled-coil region" evidence="4">
    <location>
        <begin position="94"/>
        <end position="166"/>
    </location>
</feature>
<dbReference type="SUPFAM" id="SSF57850">
    <property type="entry name" value="RING/U-box"/>
    <property type="match status" value="1"/>
</dbReference>
<evidence type="ECO:0000313" key="6">
    <source>
        <dbReference type="EMBL" id="JAS06374.1"/>
    </source>
</evidence>
<feature type="coiled-coil region" evidence="4">
    <location>
        <begin position="202"/>
        <end position="271"/>
    </location>
</feature>
<dbReference type="AlphaFoldDB" id="A0A1B6BZ66"/>
<accession>A0A1B6BZ66</accession>
<keyword evidence="1 3" id="KW-0479">Metal-binding</keyword>
<evidence type="ECO:0000256" key="3">
    <source>
        <dbReference type="PROSITE-ProRule" id="PRU00175"/>
    </source>
</evidence>
<name>A0A1B6BZ66_9HEMI</name>
<evidence type="ECO:0000259" key="5">
    <source>
        <dbReference type="PROSITE" id="PS50089"/>
    </source>
</evidence>
<dbReference type="GO" id="GO:0031297">
    <property type="term" value="P:replication fork processing"/>
    <property type="evidence" value="ECO:0007669"/>
    <property type="project" value="TreeGrafter"/>
</dbReference>
<keyword evidence="1 3" id="KW-0863">Zinc-finger</keyword>
<dbReference type="InterPro" id="IPR001841">
    <property type="entry name" value="Znf_RING"/>
</dbReference>
<keyword evidence="4" id="KW-0175">Coiled coil</keyword>
<dbReference type="PANTHER" id="PTHR46569:SF1">
    <property type="entry name" value="E3 UBIQUITIN-PROTEIN LIGASE RFWD3-RELATED"/>
    <property type="match status" value="1"/>
</dbReference>
<evidence type="ECO:0000256" key="2">
    <source>
        <dbReference type="ARBA" id="ARBA00022833"/>
    </source>
</evidence>
<dbReference type="GO" id="GO:0008270">
    <property type="term" value="F:zinc ion binding"/>
    <property type="evidence" value="ECO:0007669"/>
    <property type="project" value="UniProtKB-KW"/>
</dbReference>
<dbReference type="GO" id="GO:0005634">
    <property type="term" value="C:nucleus"/>
    <property type="evidence" value="ECO:0007669"/>
    <property type="project" value="TreeGrafter"/>
</dbReference>
<dbReference type="Pfam" id="PF13639">
    <property type="entry name" value="zf-RING_2"/>
    <property type="match status" value="1"/>
</dbReference>
<dbReference type="PANTHER" id="PTHR46569">
    <property type="entry name" value="E3 UBIQUITIN-PROTEIN LIGASE TRAIP"/>
    <property type="match status" value="1"/>
</dbReference>
<dbReference type="InterPro" id="IPR013083">
    <property type="entry name" value="Znf_RING/FYVE/PHD"/>
</dbReference>
<dbReference type="PROSITE" id="PS50089">
    <property type="entry name" value="ZF_RING_2"/>
    <property type="match status" value="1"/>
</dbReference>
<dbReference type="EMBL" id="GEDC01030924">
    <property type="protein sequence ID" value="JAS06374.1"/>
    <property type="molecule type" value="Transcribed_RNA"/>
</dbReference>
<dbReference type="GO" id="GO:0061630">
    <property type="term" value="F:ubiquitin protein ligase activity"/>
    <property type="evidence" value="ECO:0007669"/>
    <property type="project" value="TreeGrafter"/>
</dbReference>
<reference evidence="6" key="1">
    <citation type="submission" date="2015-12" db="EMBL/GenBank/DDBJ databases">
        <title>De novo transcriptome assembly of four potential Pierce s Disease insect vectors from Arizona vineyards.</title>
        <authorList>
            <person name="Tassone E.E."/>
        </authorList>
    </citation>
    <scope>NUCLEOTIDE SEQUENCE</scope>
</reference>
<dbReference type="GO" id="GO:0016567">
    <property type="term" value="P:protein ubiquitination"/>
    <property type="evidence" value="ECO:0007669"/>
    <property type="project" value="TreeGrafter"/>
</dbReference>
<sequence length="421" mass="47677">MHLACVICSDLFTGADPETIYATSCGHLFHYACLLEWFERSKSCPQCRHKQSEKNITRIYFSLPSNLAPDVDVTTLQYKIDSLNYQLKCKDVDIKNLKEAKGLLEKQNKGLREEIRKKKEEEQTNTSQLFALKETISHLKKECKKLNESKLEAEYLRNKIENYESLEALLNGPAKDTDEVLARSMLDPMALSMCVSTFKKEVEATQKQKLELRNLVATYQKDASKLRTELKKSEENLSILSRVNKKLKEDLAYTERDAKSYKQKIEELENAITSPNGKNPRDKALRRMLAESPAPETLNNSELNTTMLEASFSMTHCSGPSTPTLNSINKIGGKNPSSTSIFKIPIRKMKHGNISISDTDESGEFYDGFGGHSREDIFPSANFNKYKKLTKKKHLSASAVPTLKKAKVDPNLLTLDSFISK</sequence>
<dbReference type="GO" id="GO:0090734">
    <property type="term" value="C:site of DNA damage"/>
    <property type="evidence" value="ECO:0007669"/>
    <property type="project" value="TreeGrafter"/>
</dbReference>
<feature type="domain" description="RING-type" evidence="5">
    <location>
        <begin position="5"/>
        <end position="48"/>
    </location>
</feature>
<dbReference type="InterPro" id="IPR052639">
    <property type="entry name" value="TRAIP_ubiq-protein_ligase"/>
</dbReference>
<proteinExistence type="predicted"/>
<organism evidence="6">
    <name type="scientific">Clastoptera arizonana</name>
    <name type="common">Arizona spittle bug</name>
    <dbReference type="NCBI Taxonomy" id="38151"/>
    <lineage>
        <taxon>Eukaryota</taxon>
        <taxon>Metazoa</taxon>
        <taxon>Ecdysozoa</taxon>
        <taxon>Arthropoda</taxon>
        <taxon>Hexapoda</taxon>
        <taxon>Insecta</taxon>
        <taxon>Pterygota</taxon>
        <taxon>Neoptera</taxon>
        <taxon>Paraneoptera</taxon>
        <taxon>Hemiptera</taxon>
        <taxon>Auchenorrhyncha</taxon>
        <taxon>Cercopoidea</taxon>
        <taxon>Clastopteridae</taxon>
        <taxon>Clastoptera</taxon>
    </lineage>
</organism>
<dbReference type="Gene3D" id="3.30.40.10">
    <property type="entry name" value="Zinc/RING finger domain, C3HC4 (zinc finger)"/>
    <property type="match status" value="1"/>
</dbReference>
<dbReference type="SMART" id="SM00184">
    <property type="entry name" value="RING"/>
    <property type="match status" value="1"/>
</dbReference>
<gene>
    <name evidence="6" type="ORF">g.34531</name>
</gene>
<protein>
    <recommendedName>
        <fullName evidence="5">RING-type domain-containing protein</fullName>
    </recommendedName>
</protein>